<dbReference type="Gene3D" id="3.40.50.300">
    <property type="entry name" value="P-loop containing nucleotide triphosphate hydrolases"/>
    <property type="match status" value="1"/>
</dbReference>
<dbReference type="PANTHER" id="PTHR10218">
    <property type="entry name" value="GTP-BINDING PROTEIN ALPHA SUBUNIT"/>
    <property type="match status" value="1"/>
</dbReference>
<keyword evidence="3" id="KW-0807">Transducer</keyword>
<keyword evidence="8" id="KW-1185">Reference proteome</keyword>
<keyword evidence="5" id="KW-0479">Metal-binding</keyword>
<dbReference type="SUPFAM" id="SSF52540">
    <property type="entry name" value="P-loop containing nucleoside triphosphate hydrolases"/>
    <property type="match status" value="1"/>
</dbReference>
<evidence type="ECO:0000256" key="6">
    <source>
        <dbReference type="SAM" id="MobiDB-lite"/>
    </source>
</evidence>
<dbReference type="InterPro" id="IPR027417">
    <property type="entry name" value="P-loop_NTPase"/>
</dbReference>
<dbReference type="Pfam" id="PF00503">
    <property type="entry name" value="G-alpha"/>
    <property type="match status" value="1"/>
</dbReference>
<evidence type="ECO:0000256" key="1">
    <source>
        <dbReference type="ARBA" id="ARBA00022741"/>
    </source>
</evidence>
<dbReference type="Proteomes" id="UP001215598">
    <property type="component" value="Unassembled WGS sequence"/>
</dbReference>
<dbReference type="GO" id="GO:0005834">
    <property type="term" value="C:heterotrimeric G-protein complex"/>
    <property type="evidence" value="ECO:0007669"/>
    <property type="project" value="TreeGrafter"/>
</dbReference>
<organism evidence="7 8">
    <name type="scientific">Mycena metata</name>
    <dbReference type="NCBI Taxonomy" id="1033252"/>
    <lineage>
        <taxon>Eukaryota</taxon>
        <taxon>Fungi</taxon>
        <taxon>Dikarya</taxon>
        <taxon>Basidiomycota</taxon>
        <taxon>Agaricomycotina</taxon>
        <taxon>Agaricomycetes</taxon>
        <taxon>Agaricomycetidae</taxon>
        <taxon>Agaricales</taxon>
        <taxon>Marasmiineae</taxon>
        <taxon>Mycenaceae</taxon>
        <taxon>Mycena</taxon>
    </lineage>
</organism>
<evidence type="ECO:0000256" key="2">
    <source>
        <dbReference type="ARBA" id="ARBA00023134"/>
    </source>
</evidence>
<reference evidence="7" key="1">
    <citation type="submission" date="2023-03" db="EMBL/GenBank/DDBJ databases">
        <title>Massive genome expansion in bonnet fungi (Mycena s.s.) driven by repeated elements and novel gene families across ecological guilds.</title>
        <authorList>
            <consortium name="Lawrence Berkeley National Laboratory"/>
            <person name="Harder C.B."/>
            <person name="Miyauchi S."/>
            <person name="Viragh M."/>
            <person name="Kuo A."/>
            <person name="Thoen E."/>
            <person name="Andreopoulos B."/>
            <person name="Lu D."/>
            <person name="Skrede I."/>
            <person name="Drula E."/>
            <person name="Henrissat B."/>
            <person name="Morin E."/>
            <person name="Kohler A."/>
            <person name="Barry K."/>
            <person name="LaButti K."/>
            <person name="Morin E."/>
            <person name="Salamov A."/>
            <person name="Lipzen A."/>
            <person name="Mereny Z."/>
            <person name="Hegedus B."/>
            <person name="Baldrian P."/>
            <person name="Stursova M."/>
            <person name="Weitz H."/>
            <person name="Taylor A."/>
            <person name="Grigoriev I.V."/>
            <person name="Nagy L.G."/>
            <person name="Martin F."/>
            <person name="Kauserud H."/>
        </authorList>
    </citation>
    <scope>NUCLEOTIDE SEQUENCE</scope>
    <source>
        <strain evidence="7">CBHHK182m</strain>
    </source>
</reference>
<accession>A0AAD7JU95</accession>
<feature type="binding site" evidence="4">
    <location>
        <begin position="66"/>
        <end position="71"/>
    </location>
    <ligand>
        <name>GTP</name>
        <dbReference type="ChEBI" id="CHEBI:37565"/>
    </ligand>
</feature>
<dbReference type="GO" id="GO:0046872">
    <property type="term" value="F:metal ion binding"/>
    <property type="evidence" value="ECO:0007669"/>
    <property type="project" value="UniProtKB-KW"/>
</dbReference>
<dbReference type="GO" id="GO:0031683">
    <property type="term" value="F:G-protein beta/gamma-subunit complex binding"/>
    <property type="evidence" value="ECO:0007669"/>
    <property type="project" value="InterPro"/>
</dbReference>
<dbReference type="InterPro" id="IPR001019">
    <property type="entry name" value="Gprotein_alpha_su"/>
</dbReference>
<name>A0AAD7JU95_9AGAR</name>
<evidence type="ECO:0000256" key="5">
    <source>
        <dbReference type="PIRSR" id="PIRSR601019-2"/>
    </source>
</evidence>
<dbReference type="EMBL" id="JARKIB010000016">
    <property type="protein sequence ID" value="KAJ7770685.1"/>
    <property type="molecule type" value="Genomic_DNA"/>
</dbReference>
<dbReference type="GO" id="GO:0003924">
    <property type="term" value="F:GTPase activity"/>
    <property type="evidence" value="ECO:0007669"/>
    <property type="project" value="InterPro"/>
</dbReference>
<evidence type="ECO:0000256" key="4">
    <source>
        <dbReference type="PIRSR" id="PIRSR601019-1"/>
    </source>
</evidence>
<keyword evidence="5" id="KW-0460">Magnesium</keyword>
<dbReference type="GO" id="GO:0007188">
    <property type="term" value="P:adenylate cyclase-modulating G protein-coupled receptor signaling pathway"/>
    <property type="evidence" value="ECO:0007669"/>
    <property type="project" value="TreeGrafter"/>
</dbReference>
<protein>
    <submittedName>
        <fullName evidence="7">G-protein alpha subunit-domain-containing protein</fullName>
    </submittedName>
</protein>
<proteinExistence type="predicted"/>
<feature type="compositionally biased region" description="Low complexity" evidence="6">
    <location>
        <begin position="168"/>
        <end position="198"/>
    </location>
</feature>
<keyword evidence="1 4" id="KW-0547">Nucleotide-binding</keyword>
<dbReference type="PANTHER" id="PTHR10218:SF360">
    <property type="entry name" value="GUANINE NUCLEOTIDE-BINDING PROTEIN SUBUNIT ALPHA HOMOLOG"/>
    <property type="match status" value="1"/>
</dbReference>
<comment type="caution">
    <text evidence="7">The sequence shown here is derived from an EMBL/GenBank/DDBJ whole genome shotgun (WGS) entry which is preliminary data.</text>
</comment>
<feature type="compositionally biased region" description="Low complexity" evidence="6">
    <location>
        <begin position="132"/>
        <end position="153"/>
    </location>
</feature>
<evidence type="ECO:0000313" key="8">
    <source>
        <dbReference type="Proteomes" id="UP001215598"/>
    </source>
</evidence>
<feature type="compositionally biased region" description="Low complexity" evidence="6">
    <location>
        <begin position="113"/>
        <end position="124"/>
    </location>
</feature>
<dbReference type="GO" id="GO:0005737">
    <property type="term" value="C:cytoplasm"/>
    <property type="evidence" value="ECO:0007669"/>
    <property type="project" value="TreeGrafter"/>
</dbReference>
<evidence type="ECO:0000256" key="3">
    <source>
        <dbReference type="ARBA" id="ARBA00023224"/>
    </source>
</evidence>
<gene>
    <name evidence="7" type="ORF">B0H16DRAFT_219342</name>
</gene>
<feature type="binding site" evidence="5">
    <location>
        <position position="70"/>
    </location>
    <ligand>
        <name>Mg(2+)</name>
        <dbReference type="ChEBI" id="CHEBI:18420"/>
    </ligand>
</feature>
<evidence type="ECO:0000313" key="7">
    <source>
        <dbReference type="EMBL" id="KAJ7770685.1"/>
    </source>
</evidence>
<feature type="region of interest" description="Disordered" evidence="6">
    <location>
        <begin position="112"/>
        <end position="229"/>
    </location>
</feature>
<sequence>MHASDDPLDAVLRPPADETVEQAAVREAREAEARRVSAAIDADIKAERQARRKKRIVRLLLLGQSESGKSTTLRQFQRLYTPTAFREERILWRAVIQLNVVRSIRTILETLEPSSSNNPSSRAPSRPRTRRPSAASASMLALASPTSPSACASNNNYNAHAGPSSPTSPHYNHNPGPSSSNNNNGANANADPYDAGYDSPGYASPGVDSDVESDPGGDSLPVFRNGDYGGGASGGGGALAYHHQMQQQMSQQARAPPIPTASPPPGLIGLQPGNTISWEALKLALLPLRHVEALLIARLVPTAAGEEEPAYLPGSTLAATSMGGVGAGGGGYSLGRGEGGWGGLRVFLNSCPFLPQNHLPSSSLHTLRSLHPFRLPLPLSLCGQCAP</sequence>
<keyword evidence="2 4" id="KW-0342">GTP-binding</keyword>
<dbReference type="GO" id="GO:0001664">
    <property type="term" value="F:G protein-coupled receptor binding"/>
    <property type="evidence" value="ECO:0007669"/>
    <property type="project" value="TreeGrafter"/>
</dbReference>
<dbReference type="AlphaFoldDB" id="A0AAD7JU95"/>
<dbReference type="GO" id="GO:0005525">
    <property type="term" value="F:GTP binding"/>
    <property type="evidence" value="ECO:0007669"/>
    <property type="project" value="UniProtKB-KW"/>
</dbReference>